<evidence type="ECO:0000256" key="1">
    <source>
        <dbReference type="ARBA" id="ARBA00005560"/>
    </source>
</evidence>
<feature type="compositionally biased region" description="Basic and acidic residues" evidence="4">
    <location>
        <begin position="569"/>
        <end position="585"/>
    </location>
</feature>
<dbReference type="EMBL" id="MN740292">
    <property type="protein sequence ID" value="QHT98361.1"/>
    <property type="molecule type" value="Genomic_DNA"/>
</dbReference>
<dbReference type="GO" id="GO:0003677">
    <property type="term" value="F:DNA binding"/>
    <property type="evidence" value="ECO:0007669"/>
    <property type="project" value="UniProtKB-KW"/>
</dbReference>
<keyword evidence="2" id="KW-0238">DNA-binding</keyword>
<feature type="region of interest" description="Disordered" evidence="4">
    <location>
        <begin position="1"/>
        <end position="89"/>
    </location>
</feature>
<reference evidence="5" key="1">
    <citation type="journal article" date="2020" name="Nature">
        <title>Giant virus diversity and host interactions through global metagenomics.</title>
        <authorList>
            <person name="Schulz F."/>
            <person name="Roux S."/>
            <person name="Paez-Espino D."/>
            <person name="Jungbluth S."/>
            <person name="Walsh D.A."/>
            <person name="Denef V.J."/>
            <person name="McMahon K.D."/>
            <person name="Konstantinidis K.T."/>
            <person name="Eloe-Fadrosh E.A."/>
            <person name="Kyrpides N.C."/>
            <person name="Woyke T."/>
        </authorList>
    </citation>
    <scope>NUCLEOTIDE SEQUENCE</scope>
    <source>
        <strain evidence="5">GVMAG-M-3300025652-16</strain>
    </source>
</reference>
<dbReference type="InterPro" id="IPR012295">
    <property type="entry name" value="TBP_dom_sf"/>
</dbReference>
<evidence type="ECO:0000256" key="2">
    <source>
        <dbReference type="ARBA" id="ARBA00023125"/>
    </source>
</evidence>
<keyword evidence="3" id="KW-0804">Transcription</keyword>
<dbReference type="SUPFAM" id="SSF55945">
    <property type="entry name" value="TATA-box binding protein-like"/>
    <property type="match status" value="1"/>
</dbReference>
<dbReference type="InterPro" id="IPR000814">
    <property type="entry name" value="TBP"/>
</dbReference>
<comment type="similarity">
    <text evidence="1">Belongs to the TBP family.</text>
</comment>
<name>A0A6C0IYE6_9ZZZZ</name>
<dbReference type="Pfam" id="PF00352">
    <property type="entry name" value="TBP"/>
    <property type="match status" value="1"/>
</dbReference>
<sequence>MSQSVKEFVRQSGVDVQSSDSNSNNNFAQELEADMFRRQREQDREARMRAAGFREPLRPELIQRPQRLQRPLPGPRALPPPPPRRSRFAQFENNSPLENEFADVNVDKLVNNALREPINTSEFDNMNLTPINEAAFEKGLAEMNPNTINEFGALTDLEISPLKPGLFVGTINKSFGKEVRLDLLPILMKKPLGKIPIGQGLYIDTKEIKGIYGQFKTGFSHTKEGGPKGSINKPFASVQIMVTVSDGVNSQGGLCNIYRNGKILFRNGFVGTNITNQPELIRRFIVDNYTQKEPFLYSPIEYNNLSGQFSINGIFTNLTRMQMKFSKYGSTTYEPELSPMLYVTMKGYTLNISKSGTVQIIGAKSPAIMENAYKAVTPLIREFYRDGDVKIDNTKRKTKAKRKTKKVSPPKKTKPIVKRKAPLTNSQINALKIDGKKCDRMSRDELKTLARKVGILSFRIKNGPTTRDMRKDEICAAIKAKSKTKNVTVKNTNKNKNVKLSGTGSTFRVGGKLCRDKTLTEIKQFAALLKINTSGKQTKDALCKQIEKSRNNLAKPKPPPPPKPTKRNVQKEKKTQVQTEKMKERVKRVGLDDNSIRKDLEKQYGKAWMNRYKPNLTQDVRNIKNAASRVNSNDKNKALGVAKKMVVNRIKKDMVSRWKMQRKRNLERNYVMKNVNVTGVPNNMKNKWRQAAANEALRRNKILTAKQFAGLKKKWLKGMKNIIGNGNARRNIGAARARIETL</sequence>
<feature type="compositionally biased region" description="Pro residues" evidence="4">
    <location>
        <begin position="72"/>
        <end position="83"/>
    </location>
</feature>
<feature type="compositionally biased region" description="Low complexity" evidence="4">
    <location>
        <begin position="59"/>
        <end position="71"/>
    </location>
</feature>
<protein>
    <submittedName>
        <fullName evidence="5">Uncharacterized protein</fullName>
    </submittedName>
</protein>
<evidence type="ECO:0000256" key="4">
    <source>
        <dbReference type="SAM" id="MobiDB-lite"/>
    </source>
</evidence>
<feature type="region of interest" description="Disordered" evidence="4">
    <location>
        <begin position="549"/>
        <end position="585"/>
    </location>
</feature>
<evidence type="ECO:0000313" key="5">
    <source>
        <dbReference type="EMBL" id="QHT98361.1"/>
    </source>
</evidence>
<feature type="compositionally biased region" description="Basic and acidic residues" evidence="4">
    <location>
        <begin position="34"/>
        <end position="48"/>
    </location>
</feature>
<dbReference type="GO" id="GO:0006352">
    <property type="term" value="P:DNA-templated transcription initiation"/>
    <property type="evidence" value="ECO:0007669"/>
    <property type="project" value="InterPro"/>
</dbReference>
<accession>A0A6C0IYE6</accession>
<proteinExistence type="inferred from homology"/>
<organism evidence="5">
    <name type="scientific">viral metagenome</name>
    <dbReference type="NCBI Taxonomy" id="1070528"/>
    <lineage>
        <taxon>unclassified sequences</taxon>
        <taxon>metagenomes</taxon>
        <taxon>organismal metagenomes</taxon>
    </lineage>
</organism>
<dbReference type="AlphaFoldDB" id="A0A6C0IYE6"/>
<dbReference type="Gene3D" id="3.30.310.10">
    <property type="entry name" value="TATA-Binding Protein"/>
    <property type="match status" value="1"/>
</dbReference>
<evidence type="ECO:0000256" key="3">
    <source>
        <dbReference type="ARBA" id="ARBA00023163"/>
    </source>
</evidence>